<reference evidence="2" key="1">
    <citation type="journal article" date="2014" name="Int. J. Syst. Evol. Microbiol.">
        <title>Complete genome sequence of Corynebacterium casei LMG S-19264T (=DSM 44701T), isolated from a smear-ripened cheese.</title>
        <authorList>
            <consortium name="US DOE Joint Genome Institute (JGI-PGF)"/>
            <person name="Walter F."/>
            <person name="Albersmeier A."/>
            <person name="Kalinowski J."/>
            <person name="Ruckert C."/>
        </authorList>
    </citation>
    <scope>NUCLEOTIDE SEQUENCE</scope>
    <source>
        <strain evidence="2">CGMCC 4.7398</strain>
    </source>
</reference>
<name>A0A919FI94_9MICO</name>
<dbReference type="SUPFAM" id="SSF53335">
    <property type="entry name" value="S-adenosyl-L-methionine-dependent methyltransferases"/>
    <property type="match status" value="1"/>
</dbReference>
<keyword evidence="2" id="KW-0489">Methyltransferase</keyword>
<dbReference type="AlphaFoldDB" id="A0A919FI94"/>
<sequence>MDVTGDETRAAWAIASRKYEDEYAEHLEEARTVALLPEEVEALGDLVVGADVVHPMSGHGLDDIALARLGARSVHGLDYSEAALSSAQRRADELGMPCRYTRAVMPDSGLESACADLVYTGKGALIWLPDLPAFFAEVHRLLRAGGWFYVYEAHPLVPLWGWDTDEIRVRPDRSYFAPSHVNDSFPANGAVERQHTLSEIVMACRRAGFEIEHLDEHPEPFWRPEHLNAAAAWDGRLPNSFSLLARRA</sequence>
<organism evidence="2 3">
    <name type="scientific">Promicromonospora soli</name>
    <dbReference type="NCBI Taxonomy" id="2035533"/>
    <lineage>
        <taxon>Bacteria</taxon>
        <taxon>Bacillati</taxon>
        <taxon>Actinomycetota</taxon>
        <taxon>Actinomycetes</taxon>
        <taxon>Micrococcales</taxon>
        <taxon>Promicromonosporaceae</taxon>
        <taxon>Promicromonospora</taxon>
    </lineage>
</organism>
<dbReference type="GO" id="GO:0008168">
    <property type="term" value="F:methyltransferase activity"/>
    <property type="evidence" value="ECO:0007669"/>
    <property type="project" value="UniProtKB-KW"/>
</dbReference>
<accession>A0A919FI94</accession>
<keyword evidence="2" id="KW-0808">Transferase</keyword>
<protein>
    <submittedName>
        <fullName evidence="2">Methyltransferase</fullName>
    </submittedName>
</protein>
<dbReference type="InterPro" id="IPR029063">
    <property type="entry name" value="SAM-dependent_MTases_sf"/>
</dbReference>
<dbReference type="InterPro" id="IPR041698">
    <property type="entry name" value="Methyltransf_25"/>
</dbReference>
<reference evidence="2" key="2">
    <citation type="submission" date="2020-09" db="EMBL/GenBank/DDBJ databases">
        <authorList>
            <person name="Sun Q."/>
            <person name="Zhou Y."/>
        </authorList>
    </citation>
    <scope>NUCLEOTIDE SEQUENCE</scope>
    <source>
        <strain evidence="2">CGMCC 4.7398</strain>
    </source>
</reference>
<gene>
    <name evidence="2" type="ORF">GCM10017772_05820</name>
</gene>
<dbReference type="Proteomes" id="UP000627369">
    <property type="component" value="Unassembled WGS sequence"/>
</dbReference>
<evidence type="ECO:0000313" key="3">
    <source>
        <dbReference type="Proteomes" id="UP000627369"/>
    </source>
</evidence>
<evidence type="ECO:0000259" key="1">
    <source>
        <dbReference type="Pfam" id="PF13649"/>
    </source>
</evidence>
<dbReference type="GO" id="GO:0032259">
    <property type="term" value="P:methylation"/>
    <property type="evidence" value="ECO:0007669"/>
    <property type="project" value="UniProtKB-KW"/>
</dbReference>
<evidence type="ECO:0000313" key="2">
    <source>
        <dbReference type="EMBL" id="GHH66242.1"/>
    </source>
</evidence>
<dbReference type="CDD" id="cd02440">
    <property type="entry name" value="AdoMet_MTases"/>
    <property type="match status" value="1"/>
</dbReference>
<dbReference type="Pfam" id="PF13649">
    <property type="entry name" value="Methyltransf_25"/>
    <property type="match status" value="1"/>
</dbReference>
<dbReference type="RefSeq" id="WP_189667752.1">
    <property type="nucleotide sequence ID" value="NZ_BNAS01000001.1"/>
</dbReference>
<dbReference type="EMBL" id="BNAS01000001">
    <property type="protein sequence ID" value="GHH66242.1"/>
    <property type="molecule type" value="Genomic_DNA"/>
</dbReference>
<keyword evidence="3" id="KW-1185">Reference proteome</keyword>
<comment type="caution">
    <text evidence="2">The sequence shown here is derived from an EMBL/GenBank/DDBJ whole genome shotgun (WGS) entry which is preliminary data.</text>
</comment>
<proteinExistence type="predicted"/>
<dbReference type="Gene3D" id="3.40.50.150">
    <property type="entry name" value="Vaccinia Virus protein VP39"/>
    <property type="match status" value="1"/>
</dbReference>
<feature type="domain" description="Methyltransferase" evidence="1">
    <location>
        <begin position="57"/>
        <end position="146"/>
    </location>
</feature>